<gene>
    <name evidence="8" type="ORF">HHI36_001934</name>
</gene>
<keyword evidence="3 6" id="KW-0378">Hydrolase</keyword>
<dbReference type="EMBL" id="JABFTP020000185">
    <property type="protein sequence ID" value="KAL3287463.1"/>
    <property type="molecule type" value="Genomic_DNA"/>
</dbReference>
<evidence type="ECO:0000256" key="6">
    <source>
        <dbReference type="RuleBase" id="RU361235"/>
    </source>
</evidence>
<evidence type="ECO:0000256" key="5">
    <source>
        <dbReference type="ARBA" id="ARBA00023180"/>
    </source>
</evidence>
<sequence length="421" mass="47976">MDVVIHIHGGAFQKGSALTKALPDYVMDKDVILVTINYRLGAVGFLSTHDKLVPGNMGLKDQNLAMKWIKNNIKSFGGNLDSITLTGASAGAMSVHYHFVSPLSVGLFNRAYSFSGTAMNPRALEKEPLAMAKKFSKKLKCPIDSTKRMVECLREQPMEKLFRTKLLFRPTIEKGNSYQFLPEHPYKLIKEGKFMDVPWITTNVADEAFFLLNGIYKERRALEVLGRWTTAGSELLELDHTVSEEDILDTLEKIKIEYFGNENLTEEKALDRLNRVLTDRHFFVGSDLILRSQALKMKSPIYYYISKFVPEDHIDCGGKPGTPSHCTDIKLLFKASTNPIKLKPQEEKMMFLFTESLEHFSQTGIPKMGDVEWLPIDPLKNTLNVLRIESPDNIKMVEESQLIDRKFWQSLPIKENDKIYC</sequence>
<dbReference type="PANTHER" id="PTHR43142:SF1">
    <property type="entry name" value="CARBOXYLIC ESTER HYDROLASE"/>
    <property type="match status" value="1"/>
</dbReference>
<proteinExistence type="inferred from homology"/>
<dbReference type="InterPro" id="IPR029058">
    <property type="entry name" value="AB_hydrolase_fold"/>
</dbReference>
<comment type="caution">
    <text evidence="8">The sequence shown here is derived from an EMBL/GenBank/DDBJ whole genome shotgun (WGS) entry which is preliminary data.</text>
</comment>
<evidence type="ECO:0000256" key="2">
    <source>
        <dbReference type="ARBA" id="ARBA00022487"/>
    </source>
</evidence>
<evidence type="ECO:0000256" key="1">
    <source>
        <dbReference type="ARBA" id="ARBA00005964"/>
    </source>
</evidence>
<evidence type="ECO:0000313" key="8">
    <source>
        <dbReference type="EMBL" id="KAL3287463.1"/>
    </source>
</evidence>
<reference evidence="8 9" key="1">
    <citation type="journal article" date="2021" name="BMC Biol.">
        <title>Horizontally acquired antibacterial genes associated with adaptive radiation of ladybird beetles.</title>
        <authorList>
            <person name="Li H.S."/>
            <person name="Tang X.F."/>
            <person name="Huang Y.H."/>
            <person name="Xu Z.Y."/>
            <person name="Chen M.L."/>
            <person name="Du X.Y."/>
            <person name="Qiu B.Y."/>
            <person name="Chen P.T."/>
            <person name="Zhang W."/>
            <person name="Slipinski A."/>
            <person name="Escalona H.E."/>
            <person name="Waterhouse R.M."/>
            <person name="Zwick A."/>
            <person name="Pang H."/>
        </authorList>
    </citation>
    <scope>NUCLEOTIDE SEQUENCE [LARGE SCALE GENOMIC DNA]</scope>
    <source>
        <strain evidence="8">SYSU2018</strain>
    </source>
</reference>
<feature type="domain" description="Carboxylesterase type B" evidence="7">
    <location>
        <begin position="3"/>
        <end position="393"/>
    </location>
</feature>
<accession>A0ABD2P921</accession>
<dbReference type="InterPro" id="IPR019826">
    <property type="entry name" value="Carboxylesterase_B_AS"/>
</dbReference>
<dbReference type="SUPFAM" id="SSF53474">
    <property type="entry name" value="alpha/beta-Hydrolases"/>
    <property type="match status" value="1"/>
</dbReference>
<keyword evidence="9" id="KW-1185">Reference proteome</keyword>
<dbReference type="Gene3D" id="3.40.50.1820">
    <property type="entry name" value="alpha/beta hydrolase"/>
    <property type="match status" value="1"/>
</dbReference>
<evidence type="ECO:0000256" key="4">
    <source>
        <dbReference type="ARBA" id="ARBA00023157"/>
    </source>
</evidence>
<keyword evidence="5" id="KW-0325">Glycoprotein</keyword>
<dbReference type="PANTHER" id="PTHR43142">
    <property type="entry name" value="CARBOXYLIC ESTER HYDROLASE"/>
    <property type="match status" value="1"/>
</dbReference>
<evidence type="ECO:0000259" key="7">
    <source>
        <dbReference type="Pfam" id="PF00135"/>
    </source>
</evidence>
<protein>
    <recommendedName>
        <fullName evidence="6">Carboxylic ester hydrolase</fullName>
        <ecNumber evidence="6">3.1.1.-</ecNumber>
    </recommendedName>
</protein>
<dbReference type="PROSITE" id="PS00122">
    <property type="entry name" value="CARBOXYLESTERASE_B_1"/>
    <property type="match status" value="1"/>
</dbReference>
<comment type="similarity">
    <text evidence="1 6">Belongs to the type-B carboxylesterase/lipase family.</text>
</comment>
<dbReference type="InterPro" id="IPR002018">
    <property type="entry name" value="CarbesteraseB"/>
</dbReference>
<name>A0ABD2P921_9CUCU</name>
<evidence type="ECO:0000313" key="9">
    <source>
        <dbReference type="Proteomes" id="UP001516400"/>
    </source>
</evidence>
<keyword evidence="4" id="KW-1015">Disulfide bond</keyword>
<dbReference type="EC" id="3.1.1.-" evidence="6"/>
<dbReference type="Pfam" id="PF00135">
    <property type="entry name" value="COesterase"/>
    <property type="match status" value="1"/>
</dbReference>
<dbReference type="GO" id="GO:0052689">
    <property type="term" value="F:carboxylic ester hydrolase activity"/>
    <property type="evidence" value="ECO:0007669"/>
    <property type="project" value="UniProtKB-KW"/>
</dbReference>
<organism evidence="8 9">
    <name type="scientific">Cryptolaemus montrouzieri</name>
    <dbReference type="NCBI Taxonomy" id="559131"/>
    <lineage>
        <taxon>Eukaryota</taxon>
        <taxon>Metazoa</taxon>
        <taxon>Ecdysozoa</taxon>
        <taxon>Arthropoda</taxon>
        <taxon>Hexapoda</taxon>
        <taxon>Insecta</taxon>
        <taxon>Pterygota</taxon>
        <taxon>Neoptera</taxon>
        <taxon>Endopterygota</taxon>
        <taxon>Coleoptera</taxon>
        <taxon>Polyphaga</taxon>
        <taxon>Cucujiformia</taxon>
        <taxon>Coccinelloidea</taxon>
        <taxon>Coccinellidae</taxon>
        <taxon>Scymninae</taxon>
        <taxon>Scymnini</taxon>
        <taxon>Cryptolaemus</taxon>
    </lineage>
</organism>
<keyword evidence="2" id="KW-0719">Serine esterase</keyword>
<evidence type="ECO:0000256" key="3">
    <source>
        <dbReference type="ARBA" id="ARBA00022801"/>
    </source>
</evidence>
<dbReference type="Proteomes" id="UP001516400">
    <property type="component" value="Unassembled WGS sequence"/>
</dbReference>
<dbReference type="AlphaFoldDB" id="A0ABD2P921"/>